<dbReference type="EMBL" id="JBHLZP010000057">
    <property type="protein sequence ID" value="MFB9832699.1"/>
    <property type="molecule type" value="Genomic_DNA"/>
</dbReference>
<sequence length="274" mass="29604">MWRQTRWSMVAALLGALLYGLVASPAQADGTGDAQTLYCAEPANTRPLVDTAVALGLALPGTHAKPLKVNGRDFTVKDWTQAFPADFGRACAALVAVRKLPEASSGWSGDLVKTVIGLIPVGVGALLALGSGMLTTRKAGAEREAGELHAAVTAYERAARDCLIGWRQGQGRSREAAMDAPLSGLLAELQRCKSRHPRWRLERLITAIRTLDRDIREADWPTGPAALRDATQRFLDRLEARHADVMEVVSRLDRPWRRHGPVKAGQVATPPDAP</sequence>
<dbReference type="Proteomes" id="UP001589627">
    <property type="component" value="Unassembled WGS sequence"/>
</dbReference>
<name>A0ABV5YEY1_9ACTN</name>
<feature type="signal peptide" evidence="1">
    <location>
        <begin position="1"/>
        <end position="28"/>
    </location>
</feature>
<organism evidence="2 3">
    <name type="scientific">Actinoallomurus acaciae</name>
    <dbReference type="NCBI Taxonomy" id="502577"/>
    <lineage>
        <taxon>Bacteria</taxon>
        <taxon>Bacillati</taxon>
        <taxon>Actinomycetota</taxon>
        <taxon>Actinomycetes</taxon>
        <taxon>Streptosporangiales</taxon>
        <taxon>Thermomonosporaceae</taxon>
        <taxon>Actinoallomurus</taxon>
    </lineage>
</organism>
<protein>
    <submittedName>
        <fullName evidence="2">Uncharacterized protein</fullName>
    </submittedName>
</protein>
<accession>A0ABV5YEY1</accession>
<gene>
    <name evidence="2" type="ORF">ACFFNX_10930</name>
</gene>
<proteinExistence type="predicted"/>
<feature type="chain" id="PRO_5047498904" evidence="1">
    <location>
        <begin position="29"/>
        <end position="274"/>
    </location>
</feature>
<keyword evidence="3" id="KW-1185">Reference proteome</keyword>
<keyword evidence="1" id="KW-0732">Signal</keyword>
<evidence type="ECO:0000313" key="3">
    <source>
        <dbReference type="Proteomes" id="UP001589627"/>
    </source>
</evidence>
<comment type="caution">
    <text evidence="2">The sequence shown here is derived from an EMBL/GenBank/DDBJ whole genome shotgun (WGS) entry which is preliminary data.</text>
</comment>
<evidence type="ECO:0000256" key="1">
    <source>
        <dbReference type="SAM" id="SignalP"/>
    </source>
</evidence>
<evidence type="ECO:0000313" key="2">
    <source>
        <dbReference type="EMBL" id="MFB9832699.1"/>
    </source>
</evidence>
<dbReference type="RefSeq" id="WP_378198893.1">
    <property type="nucleotide sequence ID" value="NZ_JBHLZP010000057.1"/>
</dbReference>
<reference evidence="2 3" key="1">
    <citation type="submission" date="2024-09" db="EMBL/GenBank/DDBJ databases">
        <authorList>
            <person name="Sun Q."/>
            <person name="Mori K."/>
        </authorList>
    </citation>
    <scope>NUCLEOTIDE SEQUENCE [LARGE SCALE GENOMIC DNA]</scope>
    <source>
        <strain evidence="2 3">TBRC 0563</strain>
    </source>
</reference>